<dbReference type="InterPro" id="IPR050122">
    <property type="entry name" value="RTK"/>
</dbReference>
<accession>A0A922MG68</accession>
<gene>
    <name evidence="4" type="ORF">HF086_002425</name>
</gene>
<dbReference type="GO" id="GO:0004714">
    <property type="term" value="F:transmembrane receptor protein tyrosine kinase activity"/>
    <property type="evidence" value="ECO:0007669"/>
    <property type="project" value="TreeGrafter"/>
</dbReference>
<proteinExistence type="predicted"/>
<dbReference type="Pfam" id="PF07714">
    <property type="entry name" value="PK_Tyr_Ser-Thr"/>
    <property type="match status" value="1"/>
</dbReference>
<dbReference type="PROSITE" id="PS00107">
    <property type="entry name" value="PROTEIN_KINASE_ATP"/>
    <property type="match status" value="1"/>
</dbReference>
<name>A0A922MG68_SPOEX</name>
<dbReference type="SMART" id="SM00219">
    <property type="entry name" value="TyrKc"/>
    <property type="match status" value="1"/>
</dbReference>
<dbReference type="PANTHER" id="PTHR24416">
    <property type="entry name" value="TYROSINE-PROTEIN KINASE RECEPTOR"/>
    <property type="match status" value="1"/>
</dbReference>
<evidence type="ECO:0000256" key="1">
    <source>
        <dbReference type="ARBA" id="ARBA00004167"/>
    </source>
</evidence>
<feature type="binding site" evidence="2">
    <location>
        <position position="406"/>
    </location>
    <ligand>
        <name>ATP</name>
        <dbReference type="ChEBI" id="CHEBI:30616"/>
    </ligand>
</feature>
<dbReference type="AlphaFoldDB" id="A0A922MG68"/>
<organism evidence="4 5">
    <name type="scientific">Spodoptera exigua</name>
    <name type="common">Beet armyworm</name>
    <name type="synonym">Noctua fulgens</name>
    <dbReference type="NCBI Taxonomy" id="7107"/>
    <lineage>
        <taxon>Eukaryota</taxon>
        <taxon>Metazoa</taxon>
        <taxon>Ecdysozoa</taxon>
        <taxon>Arthropoda</taxon>
        <taxon>Hexapoda</taxon>
        <taxon>Insecta</taxon>
        <taxon>Pterygota</taxon>
        <taxon>Neoptera</taxon>
        <taxon>Endopterygota</taxon>
        <taxon>Lepidoptera</taxon>
        <taxon>Glossata</taxon>
        <taxon>Ditrysia</taxon>
        <taxon>Noctuoidea</taxon>
        <taxon>Noctuidae</taxon>
        <taxon>Amphipyrinae</taxon>
        <taxon>Spodoptera</taxon>
    </lineage>
</organism>
<dbReference type="SUPFAM" id="SSF56112">
    <property type="entry name" value="Protein kinase-like (PK-like)"/>
    <property type="match status" value="1"/>
</dbReference>
<keyword evidence="2" id="KW-0067">ATP-binding</keyword>
<dbReference type="Pfam" id="PF23008">
    <property type="entry name" value="FN3_Tor_3rd"/>
    <property type="match status" value="1"/>
</dbReference>
<dbReference type="Gene3D" id="3.30.200.20">
    <property type="entry name" value="Phosphorylase Kinase, domain 1"/>
    <property type="match status" value="1"/>
</dbReference>
<dbReference type="InterPro" id="IPR011009">
    <property type="entry name" value="Kinase-like_dom_sf"/>
</dbReference>
<dbReference type="InterPro" id="IPR049336">
    <property type="entry name" value="Tor_FN3_2nd"/>
</dbReference>
<comment type="subcellular location">
    <subcellularLocation>
        <location evidence="1">Membrane</location>
        <topology evidence="1">Single-pass membrane protein</topology>
    </subcellularLocation>
</comment>
<reference evidence="4" key="1">
    <citation type="journal article" date="2021" name="G3 (Bethesda)">
        <title>Genome and transcriptome analysis of the beet armyworm Spodoptera exigua reveals targets for pest control. .</title>
        <authorList>
            <person name="Simon S."/>
            <person name="Breeschoten T."/>
            <person name="Jansen H.J."/>
            <person name="Dirks R.P."/>
            <person name="Schranz M.E."/>
            <person name="Ros V.I.D."/>
        </authorList>
    </citation>
    <scope>NUCLEOTIDE SEQUENCE</scope>
    <source>
        <strain evidence="4">TB_SE_WUR_2020</strain>
    </source>
</reference>
<dbReference type="GO" id="GO:0043235">
    <property type="term" value="C:receptor complex"/>
    <property type="evidence" value="ECO:0007669"/>
    <property type="project" value="TreeGrafter"/>
</dbReference>
<dbReference type="EMBL" id="JACEFF010000528">
    <property type="protein sequence ID" value="KAH9635865.1"/>
    <property type="molecule type" value="Genomic_DNA"/>
</dbReference>
<evidence type="ECO:0000256" key="2">
    <source>
        <dbReference type="PROSITE-ProRule" id="PRU10141"/>
    </source>
</evidence>
<dbReference type="Proteomes" id="UP000814243">
    <property type="component" value="Unassembled WGS sequence"/>
</dbReference>
<dbReference type="InterPro" id="IPR000719">
    <property type="entry name" value="Prot_kinase_dom"/>
</dbReference>
<dbReference type="InterPro" id="IPR054167">
    <property type="entry name" value="Tor_FN3_1st"/>
</dbReference>
<dbReference type="InterPro" id="IPR017441">
    <property type="entry name" value="Protein_kinase_ATP_BS"/>
</dbReference>
<dbReference type="GO" id="GO:0007169">
    <property type="term" value="P:cell surface receptor protein tyrosine kinase signaling pathway"/>
    <property type="evidence" value="ECO:0007669"/>
    <property type="project" value="TreeGrafter"/>
</dbReference>
<comment type="caution">
    <text evidence="4">The sequence shown here is derived from an EMBL/GenBank/DDBJ whole genome shotgun (WGS) entry which is preliminary data.</text>
</comment>
<sequence>MYYKTFERYIALCLLKHITLTLYVSGKPTGGENSKIFTDFQLKDLALDVCTQLELFLNVIKHSIIEPWSEFEEIAVTPQVNYTLWSTELKEGSPIMWRRGETFPRHDVVQVNKTYEIKKDFHPNEDPSVLDGRFTWNTNGDADVCFDVVNSCEKSHLVHKKVWPNNSKEPYVVFDKLPVEDDCIIHVIGLYGTTKLTYRTPSCYQDNCVPPAIEDLFDSWEVHVSWAKPDLLPDSYRVTLIIDGEETQILTLPGDATETVFRNVTSNKKWGFFNVEIKSKLGNKTATTSRAAQFLDTAEDAARDEDQAGGAGVAAVGAGCAAAAALALLCRCRRRRDHLPVPSYKPQDDKPLKEGDTDVLEVWSETEDRWEVRADKLVLHEVIGEGAFGVVRRATLAPHSLLVAVKMLKDFPSLEEIRSFRSEMELMKSVGVHPHLVSLVGCCTGRRPLIIAEYCSRGDLLSYLRYEDRSSILDGDYP</sequence>
<dbReference type="Pfam" id="PF21468">
    <property type="entry name" value="Tor_FN3_2nd"/>
    <property type="match status" value="1"/>
</dbReference>
<dbReference type="PANTHER" id="PTHR24416:SF620">
    <property type="entry name" value="TYROSINE-PROTEIN KINASE RECEPTOR TORSO"/>
    <property type="match status" value="1"/>
</dbReference>
<dbReference type="GO" id="GO:0005524">
    <property type="term" value="F:ATP binding"/>
    <property type="evidence" value="ECO:0007669"/>
    <property type="project" value="UniProtKB-UniRule"/>
</dbReference>
<dbReference type="InterPro" id="IPR020635">
    <property type="entry name" value="Tyr_kinase_cat_dom"/>
</dbReference>
<dbReference type="PROSITE" id="PS50011">
    <property type="entry name" value="PROTEIN_KINASE_DOM"/>
    <property type="match status" value="1"/>
</dbReference>
<dbReference type="Pfam" id="PF23006">
    <property type="entry name" value="Tor_FN3_1st"/>
    <property type="match status" value="1"/>
</dbReference>
<evidence type="ECO:0000259" key="3">
    <source>
        <dbReference type="PROSITE" id="PS50011"/>
    </source>
</evidence>
<dbReference type="InterPro" id="IPR054166">
    <property type="entry name" value="Tor_FN3_3nd"/>
</dbReference>
<keyword evidence="2" id="KW-0547">Nucleotide-binding</keyword>
<dbReference type="InterPro" id="IPR001245">
    <property type="entry name" value="Ser-Thr/Tyr_kinase_cat_dom"/>
</dbReference>
<feature type="domain" description="Protein kinase" evidence="3">
    <location>
        <begin position="377"/>
        <end position="478"/>
    </location>
</feature>
<evidence type="ECO:0000313" key="5">
    <source>
        <dbReference type="Proteomes" id="UP000814243"/>
    </source>
</evidence>
<dbReference type="GO" id="GO:0005886">
    <property type="term" value="C:plasma membrane"/>
    <property type="evidence" value="ECO:0007669"/>
    <property type="project" value="TreeGrafter"/>
</dbReference>
<evidence type="ECO:0000313" key="4">
    <source>
        <dbReference type="EMBL" id="KAH9635865.1"/>
    </source>
</evidence>
<protein>
    <recommendedName>
        <fullName evidence="3">Protein kinase domain-containing protein</fullName>
    </recommendedName>
</protein>